<protein>
    <submittedName>
        <fullName evidence="1">Uncharacterized protein</fullName>
    </submittedName>
</protein>
<gene>
    <name evidence="1" type="ORF">AWW67_15080</name>
</gene>
<evidence type="ECO:0000313" key="2">
    <source>
        <dbReference type="Proteomes" id="UP000075663"/>
    </source>
</evidence>
<organism evidence="1 2">
    <name type="scientific">Roseivirga seohaensis</name>
    <dbReference type="NCBI Taxonomy" id="1914963"/>
    <lineage>
        <taxon>Bacteria</taxon>
        <taxon>Pseudomonadati</taxon>
        <taxon>Bacteroidota</taxon>
        <taxon>Cytophagia</taxon>
        <taxon>Cytophagales</taxon>
        <taxon>Roseivirgaceae</taxon>
        <taxon>Roseivirga</taxon>
    </lineage>
</organism>
<dbReference type="STRING" id="1914963.AWW67_15080"/>
<proteinExistence type="predicted"/>
<reference evidence="1 2" key="1">
    <citation type="submission" date="2016-01" db="EMBL/GenBank/DDBJ databases">
        <title>Genome sequencing of Roseivirga seohaensis SW-152.</title>
        <authorList>
            <person name="Selvaratnam C."/>
            <person name="Thevarajoo S."/>
            <person name="Goh K.M."/>
            <person name="Ee R."/>
            <person name="Chan K.-G."/>
            <person name="Chong C.S."/>
        </authorList>
    </citation>
    <scope>NUCLEOTIDE SEQUENCE [LARGE SCALE GENOMIC DNA]</scope>
    <source>
        <strain evidence="1 2">SW-152</strain>
    </source>
</reference>
<dbReference type="EMBL" id="LRPB01000003">
    <property type="protein sequence ID" value="KYG85452.1"/>
    <property type="molecule type" value="Genomic_DNA"/>
</dbReference>
<evidence type="ECO:0000313" key="1">
    <source>
        <dbReference type="EMBL" id="KYG85452.1"/>
    </source>
</evidence>
<sequence>MDYSLFLKEAGFEVDNEEFMLVIPQNGCSTCVKKSYGFLLKNYESPKIKYVFTHYSSQKAIKVRLNVLGKEDVSRIGFIDLRVALENGLSQMYPSLLEIGKDGKAKVTFMNAEDGSDWQWLEEQMEQDSEPYKF</sequence>
<name>A0A150Y3H2_9BACT</name>
<dbReference type="Proteomes" id="UP000075663">
    <property type="component" value="Unassembled WGS sequence"/>
</dbReference>
<accession>A0A150Y3H2</accession>
<dbReference type="RefSeq" id="WP_062299890.1">
    <property type="nucleotide sequence ID" value="NZ_LRPB01000003.1"/>
</dbReference>
<dbReference type="AlphaFoldDB" id="A0A150Y3H2"/>
<comment type="caution">
    <text evidence="1">The sequence shown here is derived from an EMBL/GenBank/DDBJ whole genome shotgun (WGS) entry which is preliminary data.</text>
</comment>